<dbReference type="Proteomes" id="UP000180166">
    <property type="component" value="Chromosome"/>
</dbReference>
<reference evidence="3 6" key="3">
    <citation type="submission" date="2016-10" db="EMBL/GenBank/DDBJ databases">
        <title>Genome sequence of Nocardia seriolae strain EM150506, isolated from Anguila japonica.</title>
        <authorList>
            <person name="Han H.-J."/>
        </authorList>
    </citation>
    <scope>NUCLEOTIDE SEQUENCE [LARGE SCALE GENOMIC DNA]</scope>
    <source>
        <strain evidence="3 6">EM150506</strain>
    </source>
</reference>
<protein>
    <submittedName>
        <fullName evidence="4">Beta-ketoacyl synthase</fullName>
    </submittedName>
</protein>
<evidence type="ECO:0000256" key="2">
    <source>
        <dbReference type="SAM" id="SignalP"/>
    </source>
</evidence>
<feature type="chain" id="PRO_5044722377" evidence="2">
    <location>
        <begin position="31"/>
        <end position="112"/>
    </location>
</feature>
<dbReference type="KEGG" id="nsr:NS506_06415"/>
<feature type="signal peptide" evidence="2">
    <location>
        <begin position="1"/>
        <end position="30"/>
    </location>
</feature>
<keyword evidence="5" id="KW-1185">Reference proteome</keyword>
<feature type="region of interest" description="Disordered" evidence="1">
    <location>
        <begin position="39"/>
        <end position="59"/>
    </location>
</feature>
<keyword evidence="2" id="KW-0732">Signal</keyword>
<evidence type="ECO:0000313" key="5">
    <source>
        <dbReference type="Proteomes" id="UP000037179"/>
    </source>
</evidence>
<evidence type="ECO:0000313" key="3">
    <source>
        <dbReference type="EMBL" id="APB00451.1"/>
    </source>
</evidence>
<name>A0ABC9YNN0_9NOCA</name>
<dbReference type="EMBL" id="BBYQ01000012">
    <property type="protein sequence ID" value="GAP26999.1"/>
    <property type="molecule type" value="Genomic_DNA"/>
</dbReference>
<gene>
    <name evidence="3" type="ORF">NS506_06415</name>
    <name evidence="4" type="ORF">NSK11_contig00012-0034</name>
</gene>
<proteinExistence type="predicted"/>
<dbReference type="GeneID" id="93373695"/>
<sequence length="112" mass="10695">MSSKNHKARTAFAALALAAALATAAGPAAADIPVQTPSAPAVAATGTGSSGSASGSGTGSSDAVAQTILNAVGYVPCPRLDSTHQNSLLASTVALLVSLATGTWYVSPGCPA</sequence>
<accession>A0ABC9YNN0</accession>
<organism evidence="4 5">
    <name type="scientific">Nocardia seriolae</name>
    <dbReference type="NCBI Taxonomy" id="37332"/>
    <lineage>
        <taxon>Bacteria</taxon>
        <taxon>Bacillati</taxon>
        <taxon>Actinomycetota</taxon>
        <taxon>Actinomycetes</taxon>
        <taxon>Mycobacteriales</taxon>
        <taxon>Nocardiaceae</taxon>
        <taxon>Nocardia</taxon>
    </lineage>
</organism>
<reference evidence="4 5" key="2">
    <citation type="journal article" date="2016" name="Genome Announc.">
        <title>Draft Genome Sequence of Erythromycin- and Oxytetracycline-Sensitive Nocardia seriolae Strain U-1 (NBRC 110359).</title>
        <authorList>
            <person name="Imajoh M."/>
            <person name="Sukeda M."/>
            <person name="Shimizu M."/>
            <person name="Yamane J."/>
            <person name="Ohnishi K."/>
            <person name="Oshima S."/>
        </authorList>
    </citation>
    <scope>NUCLEOTIDE SEQUENCE [LARGE SCALE GENOMIC DNA]</scope>
    <source>
        <strain evidence="4 5">U-1</strain>
    </source>
</reference>
<dbReference type="Proteomes" id="UP000037179">
    <property type="component" value="Unassembled WGS sequence"/>
</dbReference>
<dbReference type="EMBL" id="CP017839">
    <property type="protein sequence ID" value="APB00451.1"/>
    <property type="molecule type" value="Genomic_DNA"/>
</dbReference>
<evidence type="ECO:0000256" key="1">
    <source>
        <dbReference type="SAM" id="MobiDB-lite"/>
    </source>
</evidence>
<evidence type="ECO:0000313" key="4">
    <source>
        <dbReference type="EMBL" id="GAP26999.1"/>
    </source>
</evidence>
<dbReference type="AlphaFoldDB" id="A0ABC9YNN0"/>
<evidence type="ECO:0000313" key="6">
    <source>
        <dbReference type="Proteomes" id="UP000180166"/>
    </source>
</evidence>
<reference evidence="5" key="1">
    <citation type="submission" date="2015-07" db="EMBL/GenBank/DDBJ databases">
        <title>Nocardia seriolae U-1 whole genome shotgun sequence.</title>
        <authorList>
            <person name="Imajoh M."/>
            <person name="Fukumoto Y."/>
            <person name="Sukeda M."/>
            <person name="Yamane J."/>
            <person name="Yamasaki K."/>
            <person name="Shimizu M."/>
            <person name="Ohnishi K."/>
            <person name="Oshima S."/>
        </authorList>
    </citation>
    <scope>NUCLEOTIDE SEQUENCE [LARGE SCALE GENOMIC DNA]</scope>
    <source>
        <strain evidence="5">U-1</strain>
    </source>
</reference>
<dbReference type="RefSeq" id="WP_033086121.1">
    <property type="nucleotide sequence ID" value="NZ_AP017900.1"/>
</dbReference>